<reference evidence="6" key="1">
    <citation type="submission" date="2016-10" db="EMBL/GenBank/DDBJ databases">
        <title>Sequence of Gallionella enrichment culture.</title>
        <authorList>
            <person name="Poehlein A."/>
            <person name="Muehling M."/>
            <person name="Daniel R."/>
        </authorList>
    </citation>
    <scope>NUCLEOTIDE SEQUENCE</scope>
</reference>
<comment type="caution">
    <text evidence="6">The sequence shown here is derived from an EMBL/GenBank/DDBJ whole genome shotgun (WGS) entry which is preliminary data.</text>
</comment>
<evidence type="ECO:0000259" key="5">
    <source>
        <dbReference type="PROSITE" id="PS50110"/>
    </source>
</evidence>
<accession>A0A1J5SVY0</accession>
<dbReference type="InterPro" id="IPR058245">
    <property type="entry name" value="NreC/VraR/RcsB-like_REC"/>
</dbReference>
<dbReference type="InterPro" id="IPR001789">
    <property type="entry name" value="Sig_transdc_resp-reg_receiver"/>
</dbReference>
<dbReference type="PANTHER" id="PTHR43214:SF42">
    <property type="entry name" value="TRANSCRIPTIONAL REGULATORY PROTEIN DESR"/>
    <property type="match status" value="1"/>
</dbReference>
<dbReference type="InterPro" id="IPR039420">
    <property type="entry name" value="WalR-like"/>
</dbReference>
<evidence type="ECO:0000256" key="3">
    <source>
        <dbReference type="SAM" id="MobiDB-lite"/>
    </source>
</evidence>
<dbReference type="InterPro" id="IPR000792">
    <property type="entry name" value="Tscrpt_reg_LuxR_C"/>
</dbReference>
<evidence type="ECO:0000259" key="4">
    <source>
        <dbReference type="PROSITE" id="PS50043"/>
    </source>
</evidence>
<feature type="domain" description="HTH luxR-type" evidence="4">
    <location>
        <begin position="172"/>
        <end position="237"/>
    </location>
</feature>
<dbReference type="InterPro" id="IPR011006">
    <property type="entry name" value="CheY-like_superfamily"/>
</dbReference>
<dbReference type="GO" id="GO:0006355">
    <property type="term" value="P:regulation of DNA-templated transcription"/>
    <property type="evidence" value="ECO:0007669"/>
    <property type="project" value="InterPro"/>
</dbReference>
<sequence>MSVVMNTSDPTPPNRPEDEAAAGAQNDSRRVTVMIVEDDDGTREAVARWIEATEDFQLLGHFADPRAALKRIIKEQPDVVLADVNMPGLSGIELVGRAKPACPETQFVMLTIYGDTDHIFQALTAGASGYLLKSTLREELTAAVREVMHGGSPMTSDVARKVVQSFHPQEQPAQQEYTLSDREKTVLDRLAMGFLYKEIAAELGVSVTTVSTYVRRIYVKLQVRSRAQAVAKVMIKK</sequence>
<dbReference type="SUPFAM" id="SSF52172">
    <property type="entry name" value="CheY-like"/>
    <property type="match status" value="1"/>
</dbReference>
<feature type="region of interest" description="Disordered" evidence="3">
    <location>
        <begin position="1"/>
        <end position="27"/>
    </location>
</feature>
<dbReference type="PANTHER" id="PTHR43214">
    <property type="entry name" value="TWO-COMPONENT RESPONSE REGULATOR"/>
    <property type="match status" value="1"/>
</dbReference>
<protein>
    <submittedName>
        <fullName evidence="6">Transcriptional regulatory protein DegU</fullName>
    </submittedName>
</protein>
<keyword evidence="1" id="KW-0597">Phosphoprotein</keyword>
<dbReference type="PROSITE" id="PS50043">
    <property type="entry name" value="HTH_LUXR_2"/>
    <property type="match status" value="1"/>
</dbReference>
<dbReference type="PROSITE" id="PS00622">
    <property type="entry name" value="HTH_LUXR_1"/>
    <property type="match status" value="1"/>
</dbReference>
<dbReference type="PRINTS" id="PR00038">
    <property type="entry name" value="HTHLUXR"/>
</dbReference>
<keyword evidence="2" id="KW-0238">DNA-binding</keyword>
<evidence type="ECO:0000313" key="6">
    <source>
        <dbReference type="EMBL" id="OIR08216.1"/>
    </source>
</evidence>
<dbReference type="SUPFAM" id="SSF46894">
    <property type="entry name" value="C-terminal effector domain of the bipartite response regulators"/>
    <property type="match status" value="1"/>
</dbReference>
<dbReference type="PROSITE" id="PS50110">
    <property type="entry name" value="RESPONSE_REGULATORY"/>
    <property type="match status" value="1"/>
</dbReference>
<gene>
    <name evidence="6" type="primary">degU_10</name>
    <name evidence="6" type="ORF">GALL_97200</name>
</gene>
<dbReference type="EMBL" id="MLJW01000033">
    <property type="protein sequence ID" value="OIR08216.1"/>
    <property type="molecule type" value="Genomic_DNA"/>
</dbReference>
<dbReference type="Pfam" id="PF00072">
    <property type="entry name" value="Response_reg"/>
    <property type="match status" value="1"/>
</dbReference>
<dbReference type="Gene3D" id="3.40.50.2300">
    <property type="match status" value="1"/>
</dbReference>
<name>A0A1J5SVY0_9ZZZZ</name>
<dbReference type="InterPro" id="IPR016032">
    <property type="entry name" value="Sig_transdc_resp-reg_C-effctor"/>
</dbReference>
<dbReference type="Pfam" id="PF00196">
    <property type="entry name" value="GerE"/>
    <property type="match status" value="1"/>
</dbReference>
<dbReference type="GO" id="GO:0000160">
    <property type="term" value="P:phosphorelay signal transduction system"/>
    <property type="evidence" value="ECO:0007669"/>
    <property type="project" value="InterPro"/>
</dbReference>
<dbReference type="AlphaFoldDB" id="A0A1J5SVY0"/>
<organism evidence="6">
    <name type="scientific">mine drainage metagenome</name>
    <dbReference type="NCBI Taxonomy" id="410659"/>
    <lineage>
        <taxon>unclassified sequences</taxon>
        <taxon>metagenomes</taxon>
        <taxon>ecological metagenomes</taxon>
    </lineage>
</organism>
<dbReference type="CDD" id="cd17535">
    <property type="entry name" value="REC_NarL-like"/>
    <property type="match status" value="1"/>
</dbReference>
<dbReference type="SMART" id="SM00448">
    <property type="entry name" value="REC"/>
    <property type="match status" value="1"/>
</dbReference>
<proteinExistence type="predicted"/>
<dbReference type="SMART" id="SM00421">
    <property type="entry name" value="HTH_LUXR"/>
    <property type="match status" value="1"/>
</dbReference>
<dbReference type="CDD" id="cd06170">
    <property type="entry name" value="LuxR_C_like"/>
    <property type="match status" value="1"/>
</dbReference>
<evidence type="ECO:0000256" key="2">
    <source>
        <dbReference type="ARBA" id="ARBA00023125"/>
    </source>
</evidence>
<evidence type="ECO:0000256" key="1">
    <source>
        <dbReference type="ARBA" id="ARBA00022553"/>
    </source>
</evidence>
<dbReference type="GO" id="GO:0003677">
    <property type="term" value="F:DNA binding"/>
    <property type="evidence" value="ECO:0007669"/>
    <property type="project" value="UniProtKB-KW"/>
</dbReference>
<feature type="domain" description="Response regulatory" evidence="5">
    <location>
        <begin position="32"/>
        <end position="148"/>
    </location>
</feature>